<evidence type="ECO:0000313" key="1">
    <source>
        <dbReference type="EMBL" id="WMV33122.1"/>
    </source>
</evidence>
<dbReference type="Proteomes" id="UP001234989">
    <property type="component" value="Chromosome 6"/>
</dbReference>
<gene>
    <name evidence="1" type="ORF">MTR67_026507</name>
</gene>
<dbReference type="Gene3D" id="3.10.10.10">
    <property type="entry name" value="HIV Type 1 Reverse Transcriptase, subunit A, domain 1"/>
    <property type="match status" value="1"/>
</dbReference>
<organism evidence="1 2">
    <name type="scientific">Solanum verrucosum</name>
    <dbReference type="NCBI Taxonomy" id="315347"/>
    <lineage>
        <taxon>Eukaryota</taxon>
        <taxon>Viridiplantae</taxon>
        <taxon>Streptophyta</taxon>
        <taxon>Embryophyta</taxon>
        <taxon>Tracheophyta</taxon>
        <taxon>Spermatophyta</taxon>
        <taxon>Magnoliopsida</taxon>
        <taxon>eudicotyledons</taxon>
        <taxon>Gunneridae</taxon>
        <taxon>Pentapetalae</taxon>
        <taxon>asterids</taxon>
        <taxon>lamiids</taxon>
        <taxon>Solanales</taxon>
        <taxon>Solanaceae</taxon>
        <taxon>Solanoideae</taxon>
        <taxon>Solaneae</taxon>
        <taxon>Solanum</taxon>
    </lineage>
</organism>
<accession>A0AAF0R362</accession>
<dbReference type="EMBL" id="CP133617">
    <property type="protein sequence ID" value="WMV33122.1"/>
    <property type="molecule type" value="Genomic_DNA"/>
</dbReference>
<evidence type="ECO:0000313" key="2">
    <source>
        <dbReference type="Proteomes" id="UP001234989"/>
    </source>
</evidence>
<dbReference type="InterPro" id="IPR043502">
    <property type="entry name" value="DNA/RNA_pol_sf"/>
</dbReference>
<name>A0AAF0R362_SOLVR</name>
<proteinExistence type="predicted"/>
<dbReference type="AlphaFoldDB" id="A0AAF0R362"/>
<dbReference type="PANTHER" id="PTHR15503:SF45">
    <property type="entry name" value="RNA-DIRECTED DNA POLYMERASE HOMOLOG"/>
    <property type="match status" value="1"/>
</dbReference>
<dbReference type="InterPro" id="IPR032567">
    <property type="entry name" value="RTL1-rel"/>
</dbReference>
<reference evidence="1" key="1">
    <citation type="submission" date="2023-08" db="EMBL/GenBank/DDBJ databases">
        <title>A de novo genome assembly of Solanum verrucosum Schlechtendal, a Mexican diploid species geographically isolated from the other diploid A-genome species in potato relatives.</title>
        <authorList>
            <person name="Hosaka K."/>
        </authorList>
    </citation>
    <scope>NUCLEOTIDE SEQUENCE</scope>
    <source>
        <tissue evidence="1">Young leaves</tissue>
    </source>
</reference>
<keyword evidence="2" id="KW-1185">Reference proteome</keyword>
<dbReference type="PANTHER" id="PTHR15503">
    <property type="entry name" value="LDOC1 RELATED"/>
    <property type="match status" value="1"/>
</dbReference>
<protein>
    <submittedName>
        <fullName evidence="1">Uncharacterized protein</fullName>
    </submittedName>
</protein>
<sequence>MISSILARKLVGRGCLAYLVHIRDVEVEPPYIKSIPVVSIFRKVFPNDLPGMPPNRDIDLCIDLESGTLPIYIPPYSMAPTELRELKAQFQDLLDKGFIHPGSSPWGAPVLFVKKMMVV</sequence>
<dbReference type="SUPFAM" id="SSF56672">
    <property type="entry name" value="DNA/RNA polymerases"/>
    <property type="match status" value="1"/>
</dbReference>